<name>A0A7K3S2J4_9ACTN</name>
<accession>A0A7K3S2J4</accession>
<dbReference type="EMBL" id="JAAGMP010001162">
    <property type="protein sequence ID" value="NEC21725.1"/>
    <property type="molecule type" value="Genomic_DNA"/>
</dbReference>
<dbReference type="Proteomes" id="UP000469670">
    <property type="component" value="Unassembled WGS sequence"/>
</dbReference>
<feature type="non-terminal residue" evidence="1">
    <location>
        <position position="1"/>
    </location>
</feature>
<evidence type="ECO:0000313" key="2">
    <source>
        <dbReference type="Proteomes" id="UP000469670"/>
    </source>
</evidence>
<reference evidence="1 2" key="1">
    <citation type="submission" date="2020-01" db="EMBL/GenBank/DDBJ databases">
        <title>Insect and environment-associated Actinomycetes.</title>
        <authorList>
            <person name="Currrie C."/>
            <person name="Chevrette M."/>
            <person name="Carlson C."/>
            <person name="Stubbendieck R."/>
            <person name="Wendt-Pienkowski E."/>
        </authorList>
    </citation>
    <scope>NUCLEOTIDE SEQUENCE [LARGE SCALE GENOMIC DNA]</scope>
    <source>
        <strain evidence="1 2">SID7590</strain>
    </source>
</reference>
<evidence type="ECO:0000313" key="1">
    <source>
        <dbReference type="EMBL" id="NEC21725.1"/>
    </source>
</evidence>
<protein>
    <submittedName>
        <fullName evidence="1">DUF3037 domain-containing protein</fullName>
    </submittedName>
</protein>
<organism evidence="1 2">
    <name type="scientific">Streptomyces parvus</name>
    <dbReference type="NCBI Taxonomy" id="66428"/>
    <lineage>
        <taxon>Bacteria</taxon>
        <taxon>Bacillati</taxon>
        <taxon>Actinomycetota</taxon>
        <taxon>Actinomycetes</taxon>
        <taxon>Kitasatosporales</taxon>
        <taxon>Streptomycetaceae</taxon>
        <taxon>Streptomyces</taxon>
    </lineage>
</organism>
<sequence length="27" mass="2829">VQPGAVHSGLTTDPAGEVDRLLDLLVR</sequence>
<gene>
    <name evidence="1" type="ORF">G3I50_26285</name>
</gene>
<comment type="caution">
    <text evidence="1">The sequence shown here is derived from an EMBL/GenBank/DDBJ whole genome shotgun (WGS) entry which is preliminary data.</text>
</comment>
<dbReference type="AlphaFoldDB" id="A0A7K3S2J4"/>
<proteinExistence type="predicted"/>